<evidence type="ECO:0000313" key="6">
    <source>
        <dbReference type="EMBL" id="MBB5753966.1"/>
    </source>
</evidence>
<dbReference type="GO" id="GO:0007165">
    <property type="term" value="P:signal transduction"/>
    <property type="evidence" value="ECO:0007669"/>
    <property type="project" value="UniProtKB-KW"/>
</dbReference>
<accession>A0A7W9L2Y7</accession>
<reference evidence="6 7" key="1">
    <citation type="submission" date="2020-08" db="EMBL/GenBank/DDBJ databases">
        <title>Genomic Encyclopedia of Type Strains, Phase IV (KMG-IV): sequencing the most valuable type-strain genomes for metagenomic binning, comparative biology and taxonomic classification.</title>
        <authorList>
            <person name="Goeker M."/>
        </authorList>
    </citation>
    <scope>NUCLEOTIDE SEQUENCE [LARGE SCALE GENOMIC DNA]</scope>
    <source>
        <strain evidence="6 7">DSM 16268</strain>
    </source>
</reference>
<dbReference type="GO" id="GO:0016020">
    <property type="term" value="C:membrane"/>
    <property type="evidence" value="ECO:0007669"/>
    <property type="project" value="InterPro"/>
</dbReference>
<name>A0A7W9L2Y7_9HYPH</name>
<dbReference type="GO" id="GO:0004888">
    <property type="term" value="F:transmembrane signaling receptor activity"/>
    <property type="evidence" value="ECO:0007669"/>
    <property type="project" value="InterPro"/>
</dbReference>
<feature type="transmembrane region" description="Helical" evidence="4">
    <location>
        <begin position="192"/>
        <end position="213"/>
    </location>
</feature>
<dbReference type="Proteomes" id="UP000523821">
    <property type="component" value="Unassembled WGS sequence"/>
</dbReference>
<dbReference type="InterPro" id="IPR004090">
    <property type="entry name" value="Chemotax_Me-accpt_rcpt"/>
</dbReference>
<feature type="domain" description="Methyl-accepting transducer" evidence="5">
    <location>
        <begin position="249"/>
        <end position="485"/>
    </location>
</feature>
<sequence>MFKKIPLMAKVSSFLLLLGIAAGVGIVFTGNRIAGIDAAYREALEGPARATLLLARANRFVVTFSLNLHQALASLTPEEREAAVAAEAEALDRAEALFEEAARIDPVHAARIEVLRAELAQIIGGSCAATRERVNGAADVQQRLLAGEEWTRSCTPLFSRLSKEIAAVSDTQIENLRVAEGVLKGDTTQTVIVIYASLFGGLVLMLLLALAGVRYGVIRPQERLKAERAAIAADFETKMGLLAEALASSSNEVQMAARNLSVSAEETSRQAIAVTGAAEEASNNVQTVAAATEELTSSIGEIGAQVSRAADMAVDGSQEVNRTASDIRELSEAAAKIGEVVKLITDIAAQTNLLALNATIEAARAGDAGRGFAVVAQEVKQLADQTARATQEIGHKVADIQKATGRTVGSIESIVATIAQIREATAMIASAVQEQTAATHEIASNVHMAADGTGAVNDNIAGVSRAAEMTGAASTQLSSLSTSLSDQADEMQRRVDDIVRSLRASG</sequence>
<evidence type="ECO:0000256" key="1">
    <source>
        <dbReference type="ARBA" id="ARBA00023224"/>
    </source>
</evidence>
<dbReference type="RefSeq" id="WP_343061164.1">
    <property type="nucleotide sequence ID" value="NZ_JACHOO010000006.1"/>
</dbReference>
<dbReference type="PROSITE" id="PS50111">
    <property type="entry name" value="CHEMOTAXIS_TRANSDUC_2"/>
    <property type="match status" value="1"/>
</dbReference>
<comment type="caution">
    <text evidence="6">The sequence shown here is derived from an EMBL/GenBank/DDBJ whole genome shotgun (WGS) entry which is preliminary data.</text>
</comment>
<dbReference type="Pfam" id="PF00015">
    <property type="entry name" value="MCPsignal"/>
    <property type="match status" value="1"/>
</dbReference>
<keyword evidence="7" id="KW-1185">Reference proteome</keyword>
<evidence type="ECO:0000259" key="5">
    <source>
        <dbReference type="PROSITE" id="PS50111"/>
    </source>
</evidence>
<dbReference type="PANTHER" id="PTHR32089:SF112">
    <property type="entry name" value="LYSOZYME-LIKE PROTEIN-RELATED"/>
    <property type="match status" value="1"/>
</dbReference>
<evidence type="ECO:0000256" key="3">
    <source>
        <dbReference type="PROSITE-ProRule" id="PRU00284"/>
    </source>
</evidence>
<dbReference type="Gene3D" id="1.10.287.950">
    <property type="entry name" value="Methyl-accepting chemotaxis protein"/>
    <property type="match status" value="1"/>
</dbReference>
<proteinExistence type="inferred from homology"/>
<dbReference type="PRINTS" id="PR00260">
    <property type="entry name" value="CHEMTRNSDUCR"/>
</dbReference>
<evidence type="ECO:0000256" key="2">
    <source>
        <dbReference type="ARBA" id="ARBA00029447"/>
    </source>
</evidence>
<keyword evidence="1 3" id="KW-0807">Transducer</keyword>
<dbReference type="SMART" id="SM00283">
    <property type="entry name" value="MA"/>
    <property type="match status" value="1"/>
</dbReference>
<dbReference type="SUPFAM" id="SSF58104">
    <property type="entry name" value="Methyl-accepting chemotaxis protein (MCP) signaling domain"/>
    <property type="match status" value="1"/>
</dbReference>
<dbReference type="PANTHER" id="PTHR32089">
    <property type="entry name" value="METHYL-ACCEPTING CHEMOTAXIS PROTEIN MCPB"/>
    <property type="match status" value="1"/>
</dbReference>
<dbReference type="GO" id="GO:0006935">
    <property type="term" value="P:chemotaxis"/>
    <property type="evidence" value="ECO:0007669"/>
    <property type="project" value="InterPro"/>
</dbReference>
<evidence type="ECO:0000256" key="4">
    <source>
        <dbReference type="SAM" id="Phobius"/>
    </source>
</evidence>
<keyword evidence="4" id="KW-1133">Transmembrane helix</keyword>
<dbReference type="InterPro" id="IPR004089">
    <property type="entry name" value="MCPsignal_dom"/>
</dbReference>
<dbReference type="EMBL" id="JACHOO010000006">
    <property type="protein sequence ID" value="MBB5753966.1"/>
    <property type="molecule type" value="Genomic_DNA"/>
</dbReference>
<organism evidence="6 7">
    <name type="scientific">Prosthecomicrobium pneumaticum</name>
    <dbReference type="NCBI Taxonomy" id="81895"/>
    <lineage>
        <taxon>Bacteria</taxon>
        <taxon>Pseudomonadati</taxon>
        <taxon>Pseudomonadota</taxon>
        <taxon>Alphaproteobacteria</taxon>
        <taxon>Hyphomicrobiales</taxon>
        <taxon>Kaistiaceae</taxon>
        <taxon>Prosthecomicrobium</taxon>
    </lineage>
</organism>
<evidence type="ECO:0000313" key="7">
    <source>
        <dbReference type="Proteomes" id="UP000523821"/>
    </source>
</evidence>
<protein>
    <submittedName>
        <fullName evidence="6">Uncharacterized protein YoxC</fullName>
    </submittedName>
</protein>
<keyword evidence="4" id="KW-0472">Membrane</keyword>
<dbReference type="AlphaFoldDB" id="A0A7W9L2Y7"/>
<gene>
    <name evidence="6" type="ORF">GGQ63_003041</name>
</gene>
<comment type="similarity">
    <text evidence="2">Belongs to the methyl-accepting chemotaxis (MCP) protein family.</text>
</comment>
<keyword evidence="4" id="KW-0812">Transmembrane</keyword>